<dbReference type="OrthoDB" id="2389045at2759"/>
<dbReference type="Gene3D" id="3.80.10.10">
    <property type="entry name" value="Ribonuclease Inhibitor"/>
    <property type="match status" value="1"/>
</dbReference>
<evidence type="ECO:0000313" key="1">
    <source>
        <dbReference type="EMBL" id="KAF9148023.1"/>
    </source>
</evidence>
<dbReference type="EMBL" id="JAAAUQ010000721">
    <property type="protein sequence ID" value="KAF9148023.1"/>
    <property type="molecule type" value="Genomic_DNA"/>
</dbReference>
<protein>
    <recommendedName>
        <fullName evidence="3">F-box domain-containing protein</fullName>
    </recommendedName>
</protein>
<evidence type="ECO:0000313" key="2">
    <source>
        <dbReference type="Proteomes" id="UP000748756"/>
    </source>
</evidence>
<reference evidence="1" key="1">
    <citation type="journal article" date="2020" name="Fungal Divers.">
        <title>Resolving the Mortierellaceae phylogeny through synthesis of multi-gene phylogenetics and phylogenomics.</title>
        <authorList>
            <person name="Vandepol N."/>
            <person name="Liber J."/>
            <person name="Desiro A."/>
            <person name="Na H."/>
            <person name="Kennedy M."/>
            <person name="Barry K."/>
            <person name="Grigoriev I.V."/>
            <person name="Miller A.N."/>
            <person name="O'Donnell K."/>
            <person name="Stajich J.E."/>
            <person name="Bonito G."/>
        </authorList>
    </citation>
    <scope>NUCLEOTIDE SEQUENCE</scope>
    <source>
        <strain evidence="1">NRRL 6426</strain>
    </source>
</reference>
<gene>
    <name evidence="1" type="ORF">BG015_010283</name>
</gene>
<dbReference type="Proteomes" id="UP000748756">
    <property type="component" value="Unassembled WGS sequence"/>
</dbReference>
<dbReference type="SUPFAM" id="SSF52047">
    <property type="entry name" value="RNI-like"/>
    <property type="match status" value="1"/>
</dbReference>
<organism evidence="1 2">
    <name type="scientific">Linnemannia schmuckeri</name>
    <dbReference type="NCBI Taxonomy" id="64567"/>
    <lineage>
        <taxon>Eukaryota</taxon>
        <taxon>Fungi</taxon>
        <taxon>Fungi incertae sedis</taxon>
        <taxon>Mucoromycota</taxon>
        <taxon>Mortierellomycotina</taxon>
        <taxon>Mortierellomycetes</taxon>
        <taxon>Mortierellales</taxon>
        <taxon>Mortierellaceae</taxon>
        <taxon>Linnemannia</taxon>
    </lineage>
</organism>
<name>A0A9P5V8Z3_9FUNG</name>
<dbReference type="SUPFAM" id="SSF81383">
    <property type="entry name" value="F-box domain"/>
    <property type="match status" value="1"/>
</dbReference>
<keyword evidence="2" id="KW-1185">Reference proteome</keyword>
<dbReference type="InterPro" id="IPR032675">
    <property type="entry name" value="LRR_dom_sf"/>
</dbReference>
<sequence length="690" mass="79621">MTTSTRNSSIRFSFIKGFHKKDDQPKDLEIAAPPRINPVHIPEILEKILSYLDDHTSRKISRLVCRQWFFLTSPSRQVVFDGHRHGRTINKTLSRMAGAGGLWWRSDHDYWLKPPPQRVHWGFLKKALQLVHERYQQQQQQLELQQQQQPLQITSNQDDQGYLTRTRTKLYSPLRTLELVENPRVSYLISDILPYMSTLTVLRICPTTGESFDMNEILVSCPLLEVFHLLPTEKLRVFGPWDVMTKLRNARKLAPTGKRNPRAQLPLQSLILRNVFFYQSCIEELLNYTPHLTELQLVVWSPDEDSTFDPPSFYQHLQSLEQLSLDSFHFSFEGKFDDNTPELKEMARKICPNRHKWLFWTGDLTPAMTRCLMEQQNVVTTLELVYNQPVICGPNGLLHQYLCASPQLLHLRASNTAYLFDHLDLHQRTLLYEGHFSDPLTAGQSYGSARPGVWACRGLKTLHIAFDSQTDRLLFAPVCLRIVFGYLTRVVPRLQDLQIVILSCFSYGRGNVGPPLRLTLQSGFCLLSRLKNLEKLRIGCDGGSVDCQRSDIEWMIPSGQSPRKIDERRKVVSGWTQQLAHEESMEAIRTQSISTNKAPSGLSTVSKLVVDIWNNVEPELKEELQNLGRLLDVKTMLDEMSDKDFRCWPYIQKVAFHRPIEMGLSPERELKEMFPLTTLSGVRLRLGQKS</sequence>
<comment type="caution">
    <text evidence="1">The sequence shown here is derived from an EMBL/GenBank/DDBJ whole genome shotgun (WGS) entry which is preliminary data.</text>
</comment>
<proteinExistence type="predicted"/>
<evidence type="ECO:0008006" key="3">
    <source>
        <dbReference type="Google" id="ProtNLM"/>
    </source>
</evidence>
<dbReference type="InterPro" id="IPR036047">
    <property type="entry name" value="F-box-like_dom_sf"/>
</dbReference>
<accession>A0A9P5V8Z3</accession>
<dbReference type="AlphaFoldDB" id="A0A9P5V8Z3"/>
<dbReference type="Gene3D" id="1.20.1280.50">
    <property type="match status" value="1"/>
</dbReference>